<dbReference type="InterPro" id="IPR045864">
    <property type="entry name" value="aa-tRNA-synth_II/BPL/LPL"/>
</dbReference>
<keyword evidence="2 11" id="KW-0820">tRNA-binding</keyword>
<comment type="catalytic activity">
    <reaction evidence="11">
        <text>tRNA(Ala) + L-alanine + ATP = L-alanyl-tRNA(Ala) + AMP + diphosphate</text>
        <dbReference type="Rhea" id="RHEA:12540"/>
        <dbReference type="Rhea" id="RHEA-COMP:9657"/>
        <dbReference type="Rhea" id="RHEA-COMP:9923"/>
        <dbReference type="ChEBI" id="CHEBI:30616"/>
        <dbReference type="ChEBI" id="CHEBI:33019"/>
        <dbReference type="ChEBI" id="CHEBI:57972"/>
        <dbReference type="ChEBI" id="CHEBI:78442"/>
        <dbReference type="ChEBI" id="CHEBI:78497"/>
        <dbReference type="ChEBI" id="CHEBI:456215"/>
        <dbReference type="EC" id="6.1.1.7"/>
    </reaction>
</comment>
<dbReference type="GO" id="GO:0006419">
    <property type="term" value="P:alanyl-tRNA aminoacylation"/>
    <property type="evidence" value="ECO:0007669"/>
    <property type="project" value="UniProtKB-UniRule"/>
</dbReference>
<dbReference type="Gene3D" id="2.40.30.130">
    <property type="match status" value="1"/>
</dbReference>
<dbReference type="FunFam" id="3.30.54.20:FF:000001">
    <property type="entry name" value="Alanine--tRNA ligase"/>
    <property type="match status" value="1"/>
</dbReference>
<comment type="subcellular location">
    <subcellularLocation>
        <location evidence="11">Cytoplasm</location>
    </subcellularLocation>
</comment>
<keyword evidence="11" id="KW-0963">Cytoplasm</keyword>
<dbReference type="EMBL" id="SOJN01000075">
    <property type="protein sequence ID" value="TET45844.1"/>
    <property type="molecule type" value="Genomic_DNA"/>
</dbReference>
<feature type="binding site" evidence="11">
    <location>
        <position position="551"/>
    </location>
    <ligand>
        <name>Zn(2+)</name>
        <dbReference type="ChEBI" id="CHEBI:29105"/>
    </ligand>
</feature>
<dbReference type="InterPro" id="IPR018162">
    <property type="entry name" value="Ala-tRNA-ligase_IIc_anticod-bd"/>
</dbReference>
<dbReference type="SUPFAM" id="SSF101353">
    <property type="entry name" value="Putative anticodon-binding domain of alanyl-tRNA synthetase (AlaRS)"/>
    <property type="match status" value="1"/>
</dbReference>
<dbReference type="GO" id="GO:0004813">
    <property type="term" value="F:alanine-tRNA ligase activity"/>
    <property type="evidence" value="ECO:0007669"/>
    <property type="project" value="UniProtKB-UniRule"/>
</dbReference>
<evidence type="ECO:0000256" key="7">
    <source>
        <dbReference type="ARBA" id="ARBA00022840"/>
    </source>
</evidence>
<dbReference type="PRINTS" id="PR00980">
    <property type="entry name" value="TRNASYNTHALA"/>
</dbReference>
<organism evidence="14 15">
    <name type="scientific">candidate division TA06 bacterium</name>
    <dbReference type="NCBI Taxonomy" id="2250710"/>
    <lineage>
        <taxon>Bacteria</taxon>
        <taxon>Bacteria division TA06</taxon>
    </lineage>
</organism>
<dbReference type="InterPro" id="IPR050058">
    <property type="entry name" value="Ala-tRNA_ligase"/>
</dbReference>
<evidence type="ECO:0000256" key="1">
    <source>
        <dbReference type="ARBA" id="ARBA00008226"/>
    </source>
</evidence>
<dbReference type="InterPro" id="IPR012947">
    <property type="entry name" value="tRNA_SAD"/>
</dbReference>
<keyword evidence="4 11" id="KW-0479">Metal-binding</keyword>
<dbReference type="NCBIfam" id="TIGR00344">
    <property type="entry name" value="alaS"/>
    <property type="match status" value="1"/>
</dbReference>
<comment type="similarity">
    <text evidence="1 11">Belongs to the class-II aminoacyl-tRNA synthetase family.</text>
</comment>
<dbReference type="Proteomes" id="UP000315525">
    <property type="component" value="Unassembled WGS sequence"/>
</dbReference>
<evidence type="ECO:0000256" key="3">
    <source>
        <dbReference type="ARBA" id="ARBA00022598"/>
    </source>
</evidence>
<evidence type="ECO:0000256" key="5">
    <source>
        <dbReference type="ARBA" id="ARBA00022741"/>
    </source>
</evidence>
<feature type="binding site" evidence="11">
    <location>
        <position position="654"/>
    </location>
    <ligand>
        <name>Zn(2+)</name>
        <dbReference type="ChEBI" id="CHEBI:29105"/>
    </ligand>
</feature>
<dbReference type="FunFam" id="3.30.980.10:FF:000004">
    <property type="entry name" value="Alanine--tRNA ligase, cytoplasmic"/>
    <property type="match status" value="1"/>
</dbReference>
<keyword evidence="3 11" id="KW-0436">Ligase</keyword>
<dbReference type="GO" id="GO:0005829">
    <property type="term" value="C:cytosol"/>
    <property type="evidence" value="ECO:0007669"/>
    <property type="project" value="TreeGrafter"/>
</dbReference>
<dbReference type="PANTHER" id="PTHR11777:SF9">
    <property type="entry name" value="ALANINE--TRNA LIGASE, CYTOPLASMIC"/>
    <property type="match status" value="1"/>
</dbReference>
<dbReference type="InterPro" id="IPR003156">
    <property type="entry name" value="DHHA1_dom"/>
</dbReference>
<keyword evidence="9 11" id="KW-0648">Protein biosynthesis</keyword>
<name>A0A523UTI5_UNCT6</name>
<keyword evidence="6 11" id="KW-0862">Zinc</keyword>
<keyword evidence="8 11" id="KW-0694">RNA-binding</keyword>
<dbReference type="InterPro" id="IPR009000">
    <property type="entry name" value="Transl_B-barrel_sf"/>
</dbReference>
<evidence type="ECO:0000256" key="12">
    <source>
        <dbReference type="SAM" id="Coils"/>
    </source>
</evidence>
<dbReference type="Pfam" id="PF07973">
    <property type="entry name" value="tRNA_SAD"/>
    <property type="match status" value="1"/>
</dbReference>
<dbReference type="SMART" id="SM00863">
    <property type="entry name" value="tRNA_SAD"/>
    <property type="match status" value="1"/>
</dbReference>
<dbReference type="Pfam" id="PF01411">
    <property type="entry name" value="tRNA-synt_2c"/>
    <property type="match status" value="1"/>
</dbReference>
<dbReference type="PANTHER" id="PTHR11777">
    <property type="entry name" value="ALANYL-TRNA SYNTHETASE"/>
    <property type="match status" value="1"/>
</dbReference>
<dbReference type="PROSITE" id="PS50860">
    <property type="entry name" value="AA_TRNA_LIGASE_II_ALA"/>
    <property type="match status" value="1"/>
</dbReference>
<dbReference type="CDD" id="cd00673">
    <property type="entry name" value="AlaRS_core"/>
    <property type="match status" value="1"/>
</dbReference>
<dbReference type="GO" id="GO:0002161">
    <property type="term" value="F:aminoacyl-tRNA deacylase activity"/>
    <property type="evidence" value="ECO:0007669"/>
    <property type="project" value="TreeGrafter"/>
</dbReference>
<evidence type="ECO:0000313" key="14">
    <source>
        <dbReference type="EMBL" id="TET45844.1"/>
    </source>
</evidence>
<keyword evidence="10 11" id="KW-0030">Aminoacyl-tRNA synthetase</keyword>
<evidence type="ECO:0000256" key="9">
    <source>
        <dbReference type="ARBA" id="ARBA00022917"/>
    </source>
</evidence>
<evidence type="ECO:0000256" key="6">
    <source>
        <dbReference type="ARBA" id="ARBA00022833"/>
    </source>
</evidence>
<dbReference type="InterPro" id="IPR018165">
    <property type="entry name" value="Ala-tRNA-synth_IIc_core"/>
</dbReference>
<comment type="cofactor">
    <cofactor evidence="11">
        <name>Zn(2+)</name>
        <dbReference type="ChEBI" id="CHEBI:29105"/>
    </cofactor>
    <text evidence="11">Binds 1 zinc ion per subunit.</text>
</comment>
<dbReference type="Gene3D" id="6.10.250.550">
    <property type="match status" value="1"/>
</dbReference>
<evidence type="ECO:0000313" key="15">
    <source>
        <dbReference type="Proteomes" id="UP000315525"/>
    </source>
</evidence>
<evidence type="ECO:0000256" key="4">
    <source>
        <dbReference type="ARBA" id="ARBA00022723"/>
    </source>
</evidence>
<evidence type="ECO:0000256" key="11">
    <source>
        <dbReference type="HAMAP-Rule" id="MF_00036"/>
    </source>
</evidence>
<comment type="caution">
    <text evidence="14">The sequence shown here is derived from an EMBL/GenBank/DDBJ whole genome shotgun (WGS) entry which is preliminary data.</text>
</comment>
<protein>
    <recommendedName>
        <fullName evidence="11">Alanine--tRNA ligase</fullName>
        <ecNumber evidence="11">6.1.1.7</ecNumber>
    </recommendedName>
    <alternativeName>
        <fullName evidence="11">Alanyl-tRNA synthetase</fullName>
        <shortName evidence="11">AlaRS</shortName>
    </alternativeName>
</protein>
<dbReference type="GO" id="GO:0008270">
    <property type="term" value="F:zinc ion binding"/>
    <property type="evidence" value="ECO:0007669"/>
    <property type="project" value="UniProtKB-UniRule"/>
</dbReference>
<evidence type="ECO:0000256" key="10">
    <source>
        <dbReference type="ARBA" id="ARBA00023146"/>
    </source>
</evidence>
<feature type="coiled-coil region" evidence="12">
    <location>
        <begin position="702"/>
        <end position="736"/>
    </location>
</feature>
<dbReference type="SUPFAM" id="SSF55681">
    <property type="entry name" value="Class II aaRS and biotin synthetases"/>
    <property type="match status" value="1"/>
</dbReference>
<accession>A0A523UTI5</accession>
<dbReference type="InterPro" id="IPR023033">
    <property type="entry name" value="Ala_tRNA_ligase_euk/bac"/>
</dbReference>
<dbReference type="GO" id="GO:0000049">
    <property type="term" value="F:tRNA binding"/>
    <property type="evidence" value="ECO:0007669"/>
    <property type="project" value="UniProtKB-KW"/>
</dbReference>
<proteinExistence type="inferred from homology"/>
<evidence type="ECO:0000259" key="13">
    <source>
        <dbReference type="PROSITE" id="PS50860"/>
    </source>
</evidence>
<dbReference type="Gene3D" id="3.30.930.10">
    <property type="entry name" value="Bira Bifunctional Protein, Domain 2"/>
    <property type="match status" value="1"/>
</dbReference>
<dbReference type="SUPFAM" id="SSF50447">
    <property type="entry name" value="Translation proteins"/>
    <property type="match status" value="1"/>
</dbReference>
<gene>
    <name evidence="11 14" type="primary">alaS</name>
    <name evidence="14" type="ORF">E3J62_06535</name>
</gene>
<dbReference type="EC" id="6.1.1.7" evidence="11"/>
<dbReference type="FunFam" id="3.30.930.10:FF:000004">
    <property type="entry name" value="Alanine--tRNA ligase"/>
    <property type="match status" value="1"/>
</dbReference>
<feature type="binding site" evidence="11">
    <location>
        <position position="547"/>
    </location>
    <ligand>
        <name>Zn(2+)</name>
        <dbReference type="ChEBI" id="CHEBI:29105"/>
    </ligand>
</feature>
<evidence type="ECO:0000256" key="8">
    <source>
        <dbReference type="ARBA" id="ARBA00022884"/>
    </source>
</evidence>
<dbReference type="InterPro" id="IPR018163">
    <property type="entry name" value="Thr/Ala-tRNA-synth_IIc_edit"/>
</dbReference>
<sequence>MERMTSNELRKRFFEFFEERDHKIVDGSPLVPQRDPSLLFTSAGMVQFKSYYTGLVPLPYTRAASVQKCLRVSDLESVGKTVRHNTFFEMLGNFSFGDYFKKEGIEWAWEFLLEVLKIPVERLSVSIYEEDDEAYDLWHKHIGLNSSIIYRLGKEDNFWGPAGATGPCGPCSEIFYDMGEEFGCGKETCQPGCDCDRYFELWNLVFPQFEKTEKGQMIPLANRGIDTGMGMERLAVSMQGGNSIFDTDLFSPIIDEAVRALDVSYSKDKVAFNVIVDHIRALTFACAEGVIPSNEGRGYVLRRLLRRALRRGVFLGTEEPFLYRLVGTVTDVMKEPYPELVERREQVSLIIKSEEERFFRTLNQGLALFEEITSTGSGVISGDDAFRLYDTYGFPIDMTLEIAGERGLRVDLKEFEEKMAAQKERARAASRFQSADMGEGWEGLEGEEAEFVGYERISIQARIIGWRVSNGDVEMRLDKTPFYAEAGGQVGDTGRIYSDDFEVKVTNTIWTDHGVVHVGKLERGEVKGGTVTAEVDCERRKDIARNHTATHILQGVLRVVLGKHVRQEGSLVEPERLRFDFTHYNPLTRREIDRVEEMVNSKVRGNLSVVSVNTTYDEATKGMGAIALFGEKYGDDVRVMRVGDFSAELCGGTHLDATGEIGLFRIVSESAVAAGIRRIEAMTGRGAYEHMKKEEEVLSRVSDALGSTTEDLENKLQKLLQEQKILKKRVRQLESKLASAFAVKLVGKARLVEGIQVMASRVEFSDIVGLRQMADQARARVKGKCVGVFGSEIEGKAVFVAFVTDNLTNRLKAGDVAREVAKVTGGGGGGKPTLAEAGGKDVGKIDEAIGRVPQIVKDLLKSAR</sequence>
<keyword evidence="12" id="KW-0175">Coiled coil</keyword>
<dbReference type="Gene3D" id="3.30.54.20">
    <property type="match status" value="1"/>
</dbReference>
<comment type="function">
    <text evidence="11">Catalyzes the attachment of alanine to tRNA(Ala) in a two-step reaction: alanine is first activated by ATP to form Ala-AMP and then transferred to the acceptor end of tRNA(Ala). Also edits incorrectly charged Ser-tRNA(Ala) and Gly-tRNA(Ala) via its editing domain.</text>
</comment>
<evidence type="ECO:0000256" key="2">
    <source>
        <dbReference type="ARBA" id="ARBA00022555"/>
    </source>
</evidence>
<dbReference type="InterPro" id="IPR002318">
    <property type="entry name" value="Ala-tRNA-lgiase_IIc"/>
</dbReference>
<reference evidence="14 15" key="1">
    <citation type="submission" date="2019-03" db="EMBL/GenBank/DDBJ databases">
        <title>Metabolic potential of uncultured bacteria and archaea associated with petroleum seepage in deep-sea sediments.</title>
        <authorList>
            <person name="Dong X."/>
            <person name="Hubert C."/>
        </authorList>
    </citation>
    <scope>NUCLEOTIDE SEQUENCE [LARGE SCALE GENOMIC DNA]</scope>
    <source>
        <strain evidence="14">E44_bin18</strain>
    </source>
</reference>
<dbReference type="GO" id="GO:0005524">
    <property type="term" value="F:ATP binding"/>
    <property type="evidence" value="ECO:0007669"/>
    <property type="project" value="UniProtKB-UniRule"/>
</dbReference>
<comment type="domain">
    <text evidence="11">Consists of three domains; the N-terminal catalytic domain, the editing domain and the C-terminal C-Ala domain. The editing domain removes incorrectly charged amino acids, while the C-Ala domain, along with tRNA(Ala), serves as a bridge to cooperatively bring together the editing and aminoacylation centers thus stimulating deacylation of misacylated tRNAs.</text>
</comment>
<dbReference type="Gene3D" id="3.30.980.10">
    <property type="entry name" value="Threonyl-trna Synthetase, Chain A, domain 2"/>
    <property type="match status" value="1"/>
</dbReference>
<dbReference type="AlphaFoldDB" id="A0A523UTI5"/>
<dbReference type="SUPFAM" id="SSF55186">
    <property type="entry name" value="ThrRS/AlaRS common domain"/>
    <property type="match status" value="1"/>
</dbReference>
<feature type="binding site" evidence="11">
    <location>
        <position position="650"/>
    </location>
    <ligand>
        <name>Zn(2+)</name>
        <dbReference type="ChEBI" id="CHEBI:29105"/>
    </ligand>
</feature>
<keyword evidence="5 11" id="KW-0547">Nucleotide-binding</keyword>
<dbReference type="Gene3D" id="3.10.310.40">
    <property type="match status" value="1"/>
</dbReference>
<feature type="domain" description="Alanyl-transfer RNA synthetases family profile" evidence="13">
    <location>
        <begin position="4"/>
        <end position="693"/>
    </location>
</feature>
<dbReference type="FunFam" id="3.10.310.40:FF:000001">
    <property type="entry name" value="Alanine--tRNA ligase"/>
    <property type="match status" value="1"/>
</dbReference>
<dbReference type="InterPro" id="IPR018164">
    <property type="entry name" value="Ala-tRNA-synth_IIc_N"/>
</dbReference>
<dbReference type="HAMAP" id="MF_00036_B">
    <property type="entry name" value="Ala_tRNA_synth_B"/>
    <property type="match status" value="1"/>
</dbReference>
<keyword evidence="7 11" id="KW-0067">ATP-binding</keyword>
<dbReference type="Pfam" id="PF02272">
    <property type="entry name" value="DHHA1"/>
    <property type="match status" value="1"/>
</dbReference>